<feature type="compositionally biased region" description="Pro residues" evidence="2">
    <location>
        <begin position="315"/>
        <end position="337"/>
    </location>
</feature>
<keyword evidence="1" id="KW-0732">Signal</keyword>
<dbReference type="Pfam" id="PF02563">
    <property type="entry name" value="Poly_export"/>
    <property type="match status" value="1"/>
</dbReference>
<feature type="compositionally biased region" description="Pro residues" evidence="2">
    <location>
        <begin position="357"/>
        <end position="367"/>
    </location>
</feature>
<dbReference type="Gene3D" id="3.30.1950.10">
    <property type="entry name" value="wza like domain"/>
    <property type="match status" value="1"/>
</dbReference>
<dbReference type="GO" id="GO:0015159">
    <property type="term" value="F:polysaccharide transmembrane transporter activity"/>
    <property type="evidence" value="ECO:0007669"/>
    <property type="project" value="InterPro"/>
</dbReference>
<protein>
    <recommendedName>
        <fullName evidence="3">Polysaccharide export protein N-terminal domain-containing protein</fullName>
    </recommendedName>
</protein>
<gene>
    <name evidence="4" type="ORF">ENS64_13415</name>
</gene>
<feature type="compositionally biased region" description="Low complexity" evidence="2">
    <location>
        <begin position="338"/>
        <end position="352"/>
    </location>
</feature>
<dbReference type="InterPro" id="IPR049712">
    <property type="entry name" value="Poly_export"/>
</dbReference>
<evidence type="ECO:0000259" key="3">
    <source>
        <dbReference type="Pfam" id="PF02563"/>
    </source>
</evidence>
<proteinExistence type="predicted"/>
<evidence type="ECO:0000313" key="4">
    <source>
        <dbReference type="EMBL" id="HGT40241.1"/>
    </source>
</evidence>
<dbReference type="PANTHER" id="PTHR33619:SF3">
    <property type="entry name" value="POLYSACCHARIDE EXPORT PROTEIN GFCE-RELATED"/>
    <property type="match status" value="1"/>
</dbReference>
<dbReference type="AlphaFoldDB" id="A0A7C4QJC0"/>
<feature type="domain" description="Polysaccharide export protein N-terminal" evidence="3">
    <location>
        <begin position="63"/>
        <end position="145"/>
    </location>
</feature>
<feature type="region of interest" description="Disordered" evidence="2">
    <location>
        <begin position="306"/>
        <end position="372"/>
    </location>
</feature>
<dbReference type="PANTHER" id="PTHR33619">
    <property type="entry name" value="POLYSACCHARIDE EXPORT PROTEIN GFCE-RELATED"/>
    <property type="match status" value="1"/>
</dbReference>
<dbReference type="PROSITE" id="PS51257">
    <property type="entry name" value="PROKAR_LIPOPROTEIN"/>
    <property type="match status" value="1"/>
</dbReference>
<accession>A0A7C4QJC0</accession>
<evidence type="ECO:0000256" key="2">
    <source>
        <dbReference type="SAM" id="MobiDB-lite"/>
    </source>
</evidence>
<dbReference type="InterPro" id="IPR003715">
    <property type="entry name" value="Poly_export_N"/>
</dbReference>
<dbReference type="EMBL" id="DSVQ01000016">
    <property type="protein sequence ID" value="HGT40241.1"/>
    <property type="molecule type" value="Genomic_DNA"/>
</dbReference>
<comment type="caution">
    <text evidence="4">The sequence shown here is derived from an EMBL/GenBank/DDBJ whole genome shotgun (WGS) entry which is preliminary data.</text>
</comment>
<name>A0A7C4QJC0_9PLAN</name>
<evidence type="ECO:0000256" key="1">
    <source>
        <dbReference type="ARBA" id="ARBA00022729"/>
    </source>
</evidence>
<reference evidence="4" key="1">
    <citation type="journal article" date="2020" name="mSystems">
        <title>Genome- and Community-Level Interaction Insights into Carbon Utilization and Element Cycling Functions of Hydrothermarchaeota in Hydrothermal Sediment.</title>
        <authorList>
            <person name="Zhou Z."/>
            <person name="Liu Y."/>
            <person name="Xu W."/>
            <person name="Pan J."/>
            <person name="Luo Z.H."/>
            <person name="Li M."/>
        </authorList>
    </citation>
    <scope>NUCLEOTIDE SEQUENCE [LARGE SCALE GENOMIC DNA]</scope>
    <source>
        <strain evidence="4">SpSt-508</strain>
    </source>
</reference>
<sequence length="573" mass="60324">MRLRTVTLRLVLCGLLGLPWLSGCAAFRPMKGIPARYLPDEYRGASRSGKRTIDLSLLRQSPPKAHLVDAGDLLSIYIEGVLGHNAEQVPVHFPQNNDSPPTVGYPVPVREDGTISMPFVGAIPVRGLTLMEVENRLRQAYTVDRQILQPQRDRLIVALQRPRTYRITVIRQEASGDAAVSQGGTLNIGALKRGTGKVVALPVYRNDVLNALAETGGLPGLDAENAIYVIRSGTGPTRSLAANFPSKHLPGDGSSQNLARSLRGTAIDDGFPRPEVVVRGQSPMAAGFPAGADNRSANLIRSVSSPPVSGLVPGPSAPSSPWPNVPPEPGSASPPPASQWSMPPTASPAATPYQRGAPPPPHMPAPAPGAAWAPAWSPPGAVEAWTSPGDLGTSMGPRHIIRIPVRLGPGEVADITEEDIILYDGDIVFIESRDTEVFYTGGLLGGGQYSLPRDYDLDVLGAIAIAQGQRSGGGGSQATSSVGGQSALNNDVSISASHLIILRPLPDGSQLPILVDLYEAVRDPAARIIIQPGDYLLLQYTRLEAIAAFVERHLLAGALFSVAAAQLQTGGGN</sequence>
<organism evidence="4">
    <name type="scientific">Schlesneria paludicola</name>
    <dbReference type="NCBI Taxonomy" id="360056"/>
    <lineage>
        <taxon>Bacteria</taxon>
        <taxon>Pseudomonadati</taxon>
        <taxon>Planctomycetota</taxon>
        <taxon>Planctomycetia</taxon>
        <taxon>Planctomycetales</taxon>
        <taxon>Planctomycetaceae</taxon>
        <taxon>Schlesneria</taxon>
    </lineage>
</organism>